<evidence type="ECO:0000259" key="3">
    <source>
        <dbReference type="SMART" id="SM00210"/>
    </source>
</evidence>
<evidence type="ECO:0000313" key="5">
    <source>
        <dbReference type="Proteomes" id="UP000324632"/>
    </source>
</evidence>
<keyword evidence="1" id="KW-0732">Signal</keyword>
<keyword evidence="4" id="KW-0176">Collagen</keyword>
<dbReference type="Gene3D" id="2.60.120.200">
    <property type="match status" value="1"/>
</dbReference>
<dbReference type="SUPFAM" id="SSF49899">
    <property type="entry name" value="Concanavalin A-like lectins/glucanases"/>
    <property type="match status" value="1"/>
</dbReference>
<sequence>MTQFNIAELARRGTVKMVPGTTSQHVACRIGPEFNFRINTRSAFPMGLPEEFTFSAVYRMTGKTATKNWNLWQMQDMNRNEQLAVRLNGEALSVEFSYRTQENRVMTALFPHQTHLFNSQWHKILLVVKKGSLSVKTDCSASDFHQLAPRGRVNLDGFTHIGKLKDNPAIAVTFELQSMLISCDTGFAQRDTCVDLPARRQVRSQT</sequence>
<accession>A0A5A9P984</accession>
<dbReference type="InterPro" id="IPR048287">
    <property type="entry name" value="TSPN-like_N"/>
</dbReference>
<dbReference type="InterPro" id="IPR001791">
    <property type="entry name" value="Laminin_G"/>
</dbReference>
<keyword evidence="5" id="KW-1185">Reference proteome</keyword>
<dbReference type="EMBL" id="SOYY01000008">
    <property type="protein sequence ID" value="KAA0718225.1"/>
    <property type="molecule type" value="Genomic_DNA"/>
</dbReference>
<comment type="caution">
    <text evidence="4">The sequence shown here is derived from an EMBL/GenBank/DDBJ whole genome shotgun (WGS) entry which is preliminary data.</text>
</comment>
<dbReference type="InterPro" id="IPR013320">
    <property type="entry name" value="ConA-like_dom_sf"/>
</dbReference>
<dbReference type="AlphaFoldDB" id="A0A5A9P984"/>
<dbReference type="Pfam" id="PF02210">
    <property type="entry name" value="Laminin_G_2"/>
    <property type="match status" value="1"/>
</dbReference>
<reference evidence="4 5" key="1">
    <citation type="journal article" date="2019" name="Mol. Ecol. Resour.">
        <title>Chromosome-level genome assembly of Triplophysa tibetana, a fish adapted to the harsh high-altitude environment of the Tibetan Plateau.</title>
        <authorList>
            <person name="Yang X."/>
            <person name="Liu H."/>
            <person name="Ma Z."/>
            <person name="Zou Y."/>
            <person name="Zou M."/>
            <person name="Mao Y."/>
            <person name="Li X."/>
            <person name="Wang H."/>
            <person name="Chen T."/>
            <person name="Wang W."/>
            <person name="Yang R."/>
        </authorList>
    </citation>
    <scope>NUCLEOTIDE SEQUENCE [LARGE SCALE GENOMIC DNA]</scope>
    <source>
        <strain evidence="4">TTIB1903HZAU</strain>
        <tissue evidence="4">Muscle</tissue>
    </source>
</reference>
<name>A0A5A9P984_9TELE</name>
<evidence type="ECO:0000313" key="4">
    <source>
        <dbReference type="EMBL" id="KAA0718225.1"/>
    </source>
</evidence>
<feature type="domain" description="Thrombospondin-like N-terminal" evidence="3">
    <location>
        <begin position="1"/>
        <end position="185"/>
    </location>
</feature>
<proteinExistence type="predicted"/>
<dbReference type="GO" id="GO:0005581">
    <property type="term" value="C:collagen trimer"/>
    <property type="evidence" value="ECO:0007669"/>
    <property type="project" value="UniProtKB-KW"/>
</dbReference>
<keyword evidence="2" id="KW-0677">Repeat</keyword>
<evidence type="ECO:0000256" key="2">
    <source>
        <dbReference type="ARBA" id="ARBA00022737"/>
    </source>
</evidence>
<dbReference type="Proteomes" id="UP000324632">
    <property type="component" value="Chromosome 8"/>
</dbReference>
<protein>
    <submittedName>
        <fullName evidence="4">Collagen alpha-1(IX) chain</fullName>
    </submittedName>
</protein>
<evidence type="ECO:0000256" key="1">
    <source>
        <dbReference type="ARBA" id="ARBA00022729"/>
    </source>
</evidence>
<dbReference type="SMART" id="SM00210">
    <property type="entry name" value="TSPN"/>
    <property type="match status" value="1"/>
</dbReference>
<gene>
    <name evidence="4" type="ORF">E1301_Tti001181</name>
</gene>
<organism evidence="4 5">
    <name type="scientific">Triplophysa tibetana</name>
    <dbReference type="NCBI Taxonomy" id="1572043"/>
    <lineage>
        <taxon>Eukaryota</taxon>
        <taxon>Metazoa</taxon>
        <taxon>Chordata</taxon>
        <taxon>Craniata</taxon>
        <taxon>Vertebrata</taxon>
        <taxon>Euteleostomi</taxon>
        <taxon>Actinopterygii</taxon>
        <taxon>Neopterygii</taxon>
        <taxon>Teleostei</taxon>
        <taxon>Ostariophysi</taxon>
        <taxon>Cypriniformes</taxon>
        <taxon>Nemacheilidae</taxon>
        <taxon>Triplophysa</taxon>
    </lineage>
</organism>